<dbReference type="InterPro" id="IPR039019">
    <property type="entry name" value="CATSPERZ"/>
</dbReference>
<protein>
    <recommendedName>
        <fullName evidence="4">Cation channel sperm-associated protein subunit zeta</fullName>
    </recommendedName>
</protein>
<dbReference type="OMA" id="SHKPEEM"/>
<dbReference type="GO" id="GO:0030317">
    <property type="term" value="P:flagellated sperm motility"/>
    <property type="evidence" value="ECO:0007669"/>
    <property type="project" value="InterPro"/>
</dbReference>
<evidence type="ECO:0000313" key="3">
    <source>
        <dbReference type="Proteomes" id="UP000694385"/>
    </source>
</evidence>
<reference evidence="2" key="2">
    <citation type="submission" date="2025-09" db="UniProtKB">
        <authorList>
            <consortium name="Ensembl"/>
        </authorList>
    </citation>
    <scope>IDENTIFICATION</scope>
</reference>
<evidence type="ECO:0000256" key="1">
    <source>
        <dbReference type="SAM" id="MobiDB-lite"/>
    </source>
</evidence>
<dbReference type="PANTHER" id="PTHR42155">
    <property type="entry name" value="CATION CHANNEL SPERM-ASSOCIATED PROTEIN SUBUNIT ZETA"/>
    <property type="match status" value="1"/>
</dbReference>
<proteinExistence type="predicted"/>
<keyword evidence="3" id="KW-1185">Reference proteome</keyword>
<name>A0A8C5LHW0_JACJA</name>
<feature type="region of interest" description="Disordered" evidence="1">
    <location>
        <begin position="78"/>
        <end position="99"/>
    </location>
</feature>
<sequence>MPSPPSEHRRSSGRSLHSDVSNLWSTATLSQAQVDVPLDDVCENFDDDGREVGKLHSRTMSLKERFSLKLEDLTSLGQDGSHDSHLNSESSTSISEHTPHRAYWEEQQNRLPLPLMEVMENEALEILTKALNSYKSKVGRTHFMTKELQRYIDGLRKRRNQRLYCIV</sequence>
<evidence type="ECO:0000313" key="2">
    <source>
        <dbReference type="Ensembl" id="ENSJJAP00000023730.1"/>
    </source>
</evidence>
<dbReference type="AlphaFoldDB" id="A0A8C5LHW0"/>
<feature type="compositionally biased region" description="Polar residues" evidence="1">
    <location>
        <begin position="87"/>
        <end position="96"/>
    </location>
</feature>
<dbReference type="Ensembl" id="ENSJJAT00000030308.1">
    <property type="protein sequence ID" value="ENSJJAP00000023730.1"/>
    <property type="gene ID" value="ENSJJAG00000023408.1"/>
</dbReference>
<accession>A0A8C5LHW0</accession>
<dbReference type="Proteomes" id="UP000694385">
    <property type="component" value="Unassembled WGS sequence"/>
</dbReference>
<dbReference type="GeneTree" id="ENSGT00400000022853"/>
<dbReference type="GO" id="GO:0097228">
    <property type="term" value="C:sperm principal piece"/>
    <property type="evidence" value="ECO:0007669"/>
    <property type="project" value="TreeGrafter"/>
</dbReference>
<evidence type="ECO:0008006" key="4">
    <source>
        <dbReference type="Google" id="ProtNLM"/>
    </source>
</evidence>
<dbReference type="PANTHER" id="PTHR42155:SF1">
    <property type="entry name" value="CATION CHANNEL SPERM-ASSOCIATED AUXILIARY SUBUNIT ZETA"/>
    <property type="match status" value="1"/>
</dbReference>
<dbReference type="GO" id="GO:0048240">
    <property type="term" value="P:sperm capacitation"/>
    <property type="evidence" value="ECO:0007669"/>
    <property type="project" value="InterPro"/>
</dbReference>
<dbReference type="GO" id="GO:0036128">
    <property type="term" value="C:CatSper complex"/>
    <property type="evidence" value="ECO:0007669"/>
    <property type="project" value="InterPro"/>
</dbReference>
<organism evidence="2 3">
    <name type="scientific">Jaculus jaculus</name>
    <name type="common">Lesser Egyptian jerboa</name>
    <dbReference type="NCBI Taxonomy" id="51337"/>
    <lineage>
        <taxon>Eukaryota</taxon>
        <taxon>Metazoa</taxon>
        <taxon>Chordata</taxon>
        <taxon>Craniata</taxon>
        <taxon>Vertebrata</taxon>
        <taxon>Euteleostomi</taxon>
        <taxon>Mammalia</taxon>
        <taxon>Eutheria</taxon>
        <taxon>Euarchontoglires</taxon>
        <taxon>Glires</taxon>
        <taxon>Rodentia</taxon>
        <taxon>Myomorpha</taxon>
        <taxon>Dipodoidea</taxon>
        <taxon>Dipodidae</taxon>
        <taxon>Dipodinae</taxon>
        <taxon>Jaculus</taxon>
    </lineage>
</organism>
<reference evidence="2" key="1">
    <citation type="submission" date="2025-08" db="UniProtKB">
        <authorList>
            <consortium name="Ensembl"/>
        </authorList>
    </citation>
    <scope>IDENTIFICATION</scope>
</reference>